<gene>
    <name evidence="3" type="ORF">ZEAMMB73_Zm00001d013395</name>
</gene>
<evidence type="ECO:0000313" key="3">
    <source>
        <dbReference type="EMBL" id="AQK63340.1"/>
    </source>
</evidence>
<reference evidence="3" key="1">
    <citation type="submission" date="2015-12" db="EMBL/GenBank/DDBJ databases">
        <title>Update maize B73 reference genome by single molecule sequencing technologies.</title>
        <authorList>
            <consortium name="Maize Genome Sequencing Project"/>
            <person name="Ware D."/>
        </authorList>
    </citation>
    <scope>NUCLEOTIDE SEQUENCE</scope>
    <source>
        <tissue evidence="3">Seedling</tissue>
    </source>
</reference>
<feature type="compositionally biased region" description="Basic and acidic residues" evidence="1">
    <location>
        <begin position="176"/>
        <end position="185"/>
    </location>
</feature>
<keyword evidence="2" id="KW-0472">Membrane</keyword>
<dbReference type="OMA" id="GACCHLW"/>
<evidence type="ECO:0000256" key="1">
    <source>
        <dbReference type="SAM" id="MobiDB-lite"/>
    </source>
</evidence>
<protein>
    <submittedName>
        <fullName evidence="3">Uncharacterized protein</fullName>
    </submittedName>
</protein>
<sequence>MGSVIGTAVNGVGSLVGDFVSSPFNGVACERVCSGAWDLLCFIEYLCITRLFKFFLAVILVLVVVTPLHQLRAVLYACYILCKIGVVKCLAKNSCKVVCMPFWGCCRVLCHLWRKVRDTERVYRGRRQPGDIEAGDLSTRSYGYSGSSSPSSSSDYSGHRGRAVAARSKWDSSSSARERRKDRLRQSLRTRRANSKVEHAMRMSRESERERRHPHHPHSIGARRKEASSLHEHGSAPRDHAHAHRRT</sequence>
<dbReference type="AlphaFoldDB" id="A0A1D6GIU6"/>
<dbReference type="PANTHER" id="PTHR35278:SF4">
    <property type="entry name" value="TRANSMEMBRANE PROTEIN"/>
    <property type="match status" value="1"/>
</dbReference>
<keyword evidence="2" id="KW-0812">Transmembrane</keyword>
<dbReference type="InParanoid" id="A0A1D6GIU6"/>
<evidence type="ECO:0000256" key="2">
    <source>
        <dbReference type="SAM" id="Phobius"/>
    </source>
</evidence>
<feature type="compositionally biased region" description="Basic and acidic residues" evidence="1">
    <location>
        <begin position="223"/>
        <end position="240"/>
    </location>
</feature>
<dbReference type="eggNOG" id="ENOG502RXUF">
    <property type="taxonomic scope" value="Eukaryota"/>
</dbReference>
<keyword evidence="2" id="KW-1133">Transmembrane helix</keyword>
<organism evidence="3">
    <name type="scientific">Zea mays</name>
    <name type="common">Maize</name>
    <dbReference type="NCBI Taxonomy" id="4577"/>
    <lineage>
        <taxon>Eukaryota</taxon>
        <taxon>Viridiplantae</taxon>
        <taxon>Streptophyta</taxon>
        <taxon>Embryophyta</taxon>
        <taxon>Tracheophyta</taxon>
        <taxon>Spermatophyta</taxon>
        <taxon>Magnoliopsida</taxon>
        <taxon>Liliopsida</taxon>
        <taxon>Poales</taxon>
        <taxon>Poaceae</taxon>
        <taxon>PACMAD clade</taxon>
        <taxon>Panicoideae</taxon>
        <taxon>Andropogonodae</taxon>
        <taxon>Andropogoneae</taxon>
        <taxon>Tripsacinae</taxon>
        <taxon>Zea</taxon>
    </lineage>
</organism>
<feature type="compositionally biased region" description="Basic and acidic residues" evidence="1">
    <location>
        <begin position="195"/>
        <end position="211"/>
    </location>
</feature>
<dbReference type="PaxDb" id="4577-GRMZM2G045941_P01"/>
<dbReference type="PANTHER" id="PTHR35278">
    <property type="entry name" value="TRANSMEMBRANE PROTEIN-RELATED"/>
    <property type="match status" value="1"/>
</dbReference>
<dbReference type="EMBL" id="CM000781">
    <property type="protein sequence ID" value="AQK63340.1"/>
    <property type="molecule type" value="Genomic_DNA"/>
</dbReference>
<feature type="region of interest" description="Disordered" evidence="1">
    <location>
        <begin position="134"/>
        <end position="247"/>
    </location>
</feature>
<proteinExistence type="predicted"/>
<feature type="compositionally biased region" description="Low complexity" evidence="1">
    <location>
        <begin position="141"/>
        <end position="156"/>
    </location>
</feature>
<feature type="compositionally biased region" description="Basic residues" evidence="1">
    <location>
        <begin position="212"/>
        <end position="222"/>
    </location>
</feature>
<accession>A0A1D6GIU6</accession>
<dbReference type="ExpressionAtlas" id="A0A1D6GIU6">
    <property type="expression patterns" value="baseline"/>
</dbReference>
<feature type="transmembrane region" description="Helical" evidence="2">
    <location>
        <begin position="51"/>
        <end position="68"/>
    </location>
</feature>
<name>A0A1D6GIU6_MAIZE</name>